<comment type="caution">
    <text evidence="3">The sequence shown here is derived from an EMBL/GenBank/DDBJ whole genome shotgun (WGS) entry which is preliminary data.</text>
</comment>
<protein>
    <submittedName>
        <fullName evidence="3">Aminocarboxymuconate-semialdehyde decarboxylase</fullName>
    </submittedName>
</protein>
<evidence type="ECO:0000256" key="1">
    <source>
        <dbReference type="ARBA" id="ARBA00023239"/>
    </source>
</evidence>
<dbReference type="Gene3D" id="3.20.20.140">
    <property type="entry name" value="Metal-dependent hydrolases"/>
    <property type="match status" value="1"/>
</dbReference>
<dbReference type="GO" id="GO:0016831">
    <property type="term" value="F:carboxy-lyase activity"/>
    <property type="evidence" value="ECO:0007669"/>
    <property type="project" value="InterPro"/>
</dbReference>
<accession>A0A0R1YLH2</accession>
<evidence type="ECO:0000259" key="2">
    <source>
        <dbReference type="Pfam" id="PF04909"/>
    </source>
</evidence>
<dbReference type="OrthoDB" id="9777673at2"/>
<evidence type="ECO:0000313" key="4">
    <source>
        <dbReference type="Proteomes" id="UP000051223"/>
    </source>
</evidence>
<dbReference type="Pfam" id="PF04909">
    <property type="entry name" value="Amidohydro_2"/>
    <property type="match status" value="1"/>
</dbReference>
<proteinExistence type="predicted"/>
<dbReference type="InterPro" id="IPR032466">
    <property type="entry name" value="Metal_Hydrolase"/>
</dbReference>
<dbReference type="PATRIC" id="fig|1423754.3.peg.208"/>
<dbReference type="eggNOG" id="COG2159">
    <property type="taxonomic scope" value="Bacteria"/>
</dbReference>
<dbReference type="InterPro" id="IPR006680">
    <property type="entry name" value="Amidohydro-rel"/>
</dbReference>
<dbReference type="AlphaFoldDB" id="A0A0R1YLH2"/>
<dbReference type="RefSeq" id="WP_025080585.1">
    <property type="nucleotide sequence ID" value="NZ_AZGI01000011.1"/>
</dbReference>
<feature type="domain" description="Amidohydrolase-related" evidence="2">
    <location>
        <begin position="66"/>
        <end position="296"/>
    </location>
</feature>
<dbReference type="STRING" id="1423754.FC39_GL000197"/>
<organism evidence="3 4">
    <name type="scientific">Lactobacillus hamsteri DSM 5661 = JCM 6256</name>
    <dbReference type="NCBI Taxonomy" id="1423754"/>
    <lineage>
        <taxon>Bacteria</taxon>
        <taxon>Bacillati</taxon>
        <taxon>Bacillota</taxon>
        <taxon>Bacilli</taxon>
        <taxon>Lactobacillales</taxon>
        <taxon>Lactobacillaceae</taxon>
        <taxon>Lactobacillus</taxon>
    </lineage>
</organism>
<dbReference type="InterPro" id="IPR032465">
    <property type="entry name" value="ACMSD"/>
</dbReference>
<dbReference type="EMBL" id="AZGI01000011">
    <property type="protein sequence ID" value="KRM40713.1"/>
    <property type="molecule type" value="Genomic_DNA"/>
</dbReference>
<keyword evidence="4" id="KW-1185">Reference proteome</keyword>
<dbReference type="GO" id="GO:0019748">
    <property type="term" value="P:secondary metabolic process"/>
    <property type="evidence" value="ECO:0007669"/>
    <property type="project" value="TreeGrafter"/>
</dbReference>
<dbReference type="PANTHER" id="PTHR21240:SF28">
    <property type="entry name" value="ISO-OROTATE DECARBOXYLASE (EUROFUNG)"/>
    <property type="match status" value="1"/>
</dbReference>
<dbReference type="Proteomes" id="UP000051223">
    <property type="component" value="Unassembled WGS sequence"/>
</dbReference>
<name>A0A0R1YLH2_9LACO</name>
<dbReference type="PANTHER" id="PTHR21240">
    <property type="entry name" value="2-AMINO-3-CARBOXYLMUCONATE-6-SEMIALDEHYDE DECARBOXYLASE"/>
    <property type="match status" value="1"/>
</dbReference>
<dbReference type="GO" id="GO:0005737">
    <property type="term" value="C:cytoplasm"/>
    <property type="evidence" value="ECO:0007669"/>
    <property type="project" value="TreeGrafter"/>
</dbReference>
<dbReference type="SUPFAM" id="SSF51556">
    <property type="entry name" value="Metallo-dependent hydrolases"/>
    <property type="match status" value="1"/>
</dbReference>
<dbReference type="GO" id="GO:0016787">
    <property type="term" value="F:hydrolase activity"/>
    <property type="evidence" value="ECO:0007669"/>
    <property type="project" value="InterPro"/>
</dbReference>
<keyword evidence="1" id="KW-0456">Lyase</keyword>
<evidence type="ECO:0000313" key="3">
    <source>
        <dbReference type="EMBL" id="KRM40713.1"/>
    </source>
</evidence>
<reference evidence="3 4" key="1">
    <citation type="journal article" date="2015" name="Genome Announc.">
        <title>Expanding the biotechnology potential of lactobacilli through comparative genomics of 213 strains and associated genera.</title>
        <authorList>
            <person name="Sun Z."/>
            <person name="Harris H.M."/>
            <person name="McCann A."/>
            <person name="Guo C."/>
            <person name="Argimon S."/>
            <person name="Zhang W."/>
            <person name="Yang X."/>
            <person name="Jeffery I.B."/>
            <person name="Cooney J.C."/>
            <person name="Kagawa T.F."/>
            <person name="Liu W."/>
            <person name="Song Y."/>
            <person name="Salvetti E."/>
            <person name="Wrobel A."/>
            <person name="Rasinkangas P."/>
            <person name="Parkhill J."/>
            <person name="Rea M.C."/>
            <person name="O'Sullivan O."/>
            <person name="Ritari J."/>
            <person name="Douillard F.P."/>
            <person name="Paul Ross R."/>
            <person name="Yang R."/>
            <person name="Briner A.E."/>
            <person name="Felis G.E."/>
            <person name="de Vos W.M."/>
            <person name="Barrangou R."/>
            <person name="Klaenhammer T.R."/>
            <person name="Caufield P.W."/>
            <person name="Cui Y."/>
            <person name="Zhang H."/>
            <person name="O'Toole P.W."/>
        </authorList>
    </citation>
    <scope>NUCLEOTIDE SEQUENCE [LARGE SCALE GENOMIC DNA]</scope>
    <source>
        <strain evidence="3 4">DSM 5661</strain>
    </source>
</reference>
<sequence>MTRIDAFAHILTPNYYQEMLKIAPEIPKQYPFIKIKTLLDLDERIKYWPAEDVKQVISFANINAEDYVDGKQAAVLCREANRELSEIVKNNSKYFESGVGMLPMNNISAACDILEEIKKSKYLVGAQIFTRHLGKSIADPQFEPIFKKASELGLPLWMHPVFDNRKPDNNLVFSWEYELSQAMLQLVQNDLFEKYPNIKIIIHHAGAMVPFFSGRINHILDEKHADDFKKFYVDTAILGNSAALCLAIKYYGVDHILFGTDAPFAVMPAGATEIISDAINSICLSVDNLDKIYQQNYLKIVGGN</sequence>
<gene>
    <name evidence="3" type="ORF">FC39_GL000197</name>
</gene>